<organism evidence="1 2">
    <name type="scientific">Lentzea miocenica</name>
    <dbReference type="NCBI Taxonomy" id="3095431"/>
    <lineage>
        <taxon>Bacteria</taxon>
        <taxon>Bacillati</taxon>
        <taxon>Actinomycetota</taxon>
        <taxon>Actinomycetes</taxon>
        <taxon>Pseudonocardiales</taxon>
        <taxon>Pseudonocardiaceae</taxon>
        <taxon>Lentzea</taxon>
    </lineage>
</organism>
<dbReference type="Proteomes" id="UP001285521">
    <property type="component" value="Unassembled WGS sequence"/>
</dbReference>
<reference evidence="1 2" key="2">
    <citation type="submission" date="2023-11" db="EMBL/GenBank/DDBJ databases">
        <authorList>
            <person name="Lara A.C."/>
            <person name="Chronakova A."/>
        </authorList>
    </citation>
    <scope>NUCLEOTIDE SEQUENCE [LARGE SCALE GENOMIC DNA]</scope>
    <source>
        <strain evidence="1 2">BCCO 10_0856</strain>
    </source>
</reference>
<dbReference type="RefSeq" id="WP_319968893.1">
    <property type="nucleotide sequence ID" value="NZ_JAXAVW010000023.1"/>
</dbReference>
<dbReference type="PANTHER" id="PTHR33361">
    <property type="entry name" value="GLR0591 PROTEIN"/>
    <property type="match status" value="1"/>
</dbReference>
<sequence>MSDVNALADRLFDTILDRYPVDASLMGFDLDHESLVDHSEEADHRYRVRLHEIRAAAERLEPANLSERITVGIVLHEVSTQSDEIDGRQIESTISANIRTTVPGTLAFLPRLPVDTPERQAGYLKRLRGIDGFFATMIMRHRKGFADGRTPVKHLVEQAVALLDGHLENLSAFDVVEGAREAIDEVLRPAVENYRAFLLDEALPLGRDTEHPGLCWLPGGDAVYRMAIRTHTTEDLDPEVLHATGIRLIEDLKREFAQYGDDVFGSIRNDPAFRHSNAEEMLAAARTAVAKAEAAAPQWFRTMPDDVCAIKEAPPAVPAHVPPHYFPASEDGSRPGTYFVNTKEPQNRLKIEDEATAYHEAVPGHHFEYSKAALLKDVPVVRRKSPISAFGEGWALYCERLADEMGLYSSDESRLGMLTMDAMRAGRLVVDTGLHAKGWSRQQAIDYLVENTPMGLMQIESEVDRYLGEPGQALAYVVGRLKFQELRAKAEEALGAAFDIRDFHEVVLGHGRLTLGLLDHVVTTWIAER</sequence>
<evidence type="ECO:0000313" key="2">
    <source>
        <dbReference type="Proteomes" id="UP001285521"/>
    </source>
</evidence>
<dbReference type="EMBL" id="JAXAVW010000023">
    <property type="protein sequence ID" value="MDX8033871.1"/>
    <property type="molecule type" value="Genomic_DNA"/>
</dbReference>
<proteinExistence type="predicted"/>
<comment type="caution">
    <text evidence="1">The sequence shown here is derived from an EMBL/GenBank/DDBJ whole genome shotgun (WGS) entry which is preliminary data.</text>
</comment>
<reference evidence="1 2" key="1">
    <citation type="submission" date="2023-11" db="EMBL/GenBank/DDBJ databases">
        <title>Lentzea sokolovensis, sp. nov., Lentzea kristufkii, sp. nov., and Lentzea miocenensis, sp. nov., rare actinobacteria from Sokolov Coal Basin, Miocene lacustrine sediment, Czech Republic.</title>
        <authorList>
            <person name="Lara A."/>
            <person name="Kotroba L."/>
            <person name="Nouioui I."/>
            <person name="Neumann-Schaal M."/>
            <person name="Mast Y."/>
            <person name="Chronakova A."/>
        </authorList>
    </citation>
    <scope>NUCLEOTIDE SEQUENCE [LARGE SCALE GENOMIC DNA]</scope>
    <source>
        <strain evidence="1 2">BCCO 10_0856</strain>
    </source>
</reference>
<gene>
    <name evidence="1" type="ORF">SK803_26920</name>
</gene>
<keyword evidence="2" id="KW-1185">Reference proteome</keyword>
<protein>
    <submittedName>
        <fullName evidence="1">DUF885 domain-containing protein</fullName>
    </submittedName>
</protein>
<accession>A0ABU4T6S0</accession>
<name>A0ABU4T6S0_9PSEU</name>
<dbReference type="PANTHER" id="PTHR33361:SF2">
    <property type="entry name" value="DUF885 DOMAIN-CONTAINING PROTEIN"/>
    <property type="match status" value="1"/>
</dbReference>
<dbReference type="Pfam" id="PF05960">
    <property type="entry name" value="DUF885"/>
    <property type="match status" value="1"/>
</dbReference>
<dbReference type="InterPro" id="IPR010281">
    <property type="entry name" value="DUF885"/>
</dbReference>
<evidence type="ECO:0000313" key="1">
    <source>
        <dbReference type="EMBL" id="MDX8033871.1"/>
    </source>
</evidence>